<dbReference type="Proteomes" id="UP000532769">
    <property type="component" value="Unassembled WGS sequence"/>
</dbReference>
<dbReference type="EMBL" id="JAASRS010000001">
    <property type="protein sequence ID" value="NIK16437.1"/>
    <property type="molecule type" value="Genomic_DNA"/>
</dbReference>
<evidence type="ECO:0000313" key="2">
    <source>
        <dbReference type="Proteomes" id="UP000532769"/>
    </source>
</evidence>
<gene>
    <name evidence="1" type="ORF">BDD39_002947</name>
</gene>
<evidence type="ECO:0000313" key="1">
    <source>
        <dbReference type="EMBL" id="NIK16437.1"/>
    </source>
</evidence>
<reference evidence="1 2" key="1">
    <citation type="submission" date="2020-03" db="EMBL/GenBank/DDBJ databases">
        <title>Genomic Encyclopedia of Archaeal and Bacterial Type Strains, Phase II (KMG-II): from individual species to whole genera.</title>
        <authorList>
            <person name="Goeker M."/>
        </authorList>
    </citation>
    <scope>NUCLEOTIDE SEQUENCE [LARGE SCALE GENOMIC DNA]</scope>
    <source>
        <strain evidence="1 2">DSM 4749</strain>
    </source>
</reference>
<name>A0A846MLD4_9BACL</name>
<accession>A0A846MLD4</accession>
<dbReference type="AlphaFoldDB" id="A0A846MLD4"/>
<organism evidence="1 2">
    <name type="scientific">Saccharococcus thermophilus</name>
    <dbReference type="NCBI Taxonomy" id="29396"/>
    <lineage>
        <taxon>Bacteria</taxon>
        <taxon>Bacillati</taxon>
        <taxon>Bacillota</taxon>
        <taxon>Bacilli</taxon>
        <taxon>Bacillales</taxon>
        <taxon>Anoxybacillaceae</taxon>
        <taxon>Saccharococcus</taxon>
    </lineage>
</organism>
<comment type="caution">
    <text evidence="1">The sequence shown here is derived from an EMBL/GenBank/DDBJ whole genome shotgun (WGS) entry which is preliminary data.</text>
</comment>
<keyword evidence="2" id="KW-1185">Reference proteome</keyword>
<sequence>MKFFEEILTILCYYLNGEILTWNVFGINNTYKRTINEMQAVAF</sequence>
<proteinExistence type="predicted"/>
<protein>
    <submittedName>
        <fullName evidence="1">Uncharacterized protein</fullName>
    </submittedName>
</protein>